<dbReference type="EMBL" id="DQTV01000067">
    <property type="protein sequence ID" value="HIP57149.1"/>
    <property type="molecule type" value="Genomic_DNA"/>
</dbReference>
<dbReference type="PANTHER" id="PTHR11986">
    <property type="entry name" value="AMINOTRANSFERASE CLASS III"/>
    <property type="match status" value="1"/>
</dbReference>
<sequence length="425" mass="47678">MTFDRPIVRVEPPGPRAKEVIEKHRRFVATTTHDPTFLPLVVERGEGVWLIDVDGNVYLDFSSSVSVNNLGYPTHPEVKKVVLEQLEKLAHAAGTDFFNPYQVKLAEKLTSIAPGDFEKKVFYSNSGTEANEAAIKIARFATGKKYFIAFIGSFHGRTMGSLSLTASKPIHRKRFYMTMPGVVHVPYPNPYRNPWGIDGYEHPDELVNRVIEYIEYWVMEHYVPPEEVAAIFFEPIQGEGGYVVPPKSFFIELKKLADRYGLLLIDDEVQMALGRTGKMFAIEHFGIAPDIITMAKALSGGVIPIGATIFRKELDFEAGAHSNTFGGHALACMVALKTIEIIEKLLPNVEKLEKLFKERLGEMKEKYSAIGDVRGLGLAWAIEFVKDRKTKEHDTKTRNRVLYQALKRGLVLLGCGKSAIRIIPP</sequence>
<dbReference type="GO" id="GO:0042802">
    <property type="term" value="F:identical protein binding"/>
    <property type="evidence" value="ECO:0007669"/>
    <property type="project" value="TreeGrafter"/>
</dbReference>
<evidence type="ECO:0000256" key="1">
    <source>
        <dbReference type="ARBA" id="ARBA00001933"/>
    </source>
</evidence>
<dbReference type="InterPro" id="IPR015424">
    <property type="entry name" value="PyrdxlP-dep_Trfase"/>
</dbReference>
<evidence type="ECO:0000313" key="8">
    <source>
        <dbReference type="Proteomes" id="UP000605805"/>
    </source>
</evidence>
<dbReference type="InterPro" id="IPR049704">
    <property type="entry name" value="Aminotrans_3_PPA_site"/>
</dbReference>
<reference evidence="7" key="1">
    <citation type="journal article" date="2020" name="ISME J.">
        <title>Gammaproteobacteria mediating utilization of methyl-, sulfur- and petroleum organic compounds in deep ocean hydrothermal plumes.</title>
        <authorList>
            <person name="Zhou Z."/>
            <person name="Liu Y."/>
            <person name="Pan J."/>
            <person name="Cron B.R."/>
            <person name="Toner B.M."/>
            <person name="Anantharaman K."/>
            <person name="Breier J.A."/>
            <person name="Dick G.J."/>
            <person name="Li M."/>
        </authorList>
    </citation>
    <scope>NUCLEOTIDE SEQUENCE</scope>
    <source>
        <strain evidence="7">SZUA-1435</strain>
    </source>
</reference>
<dbReference type="InterPro" id="IPR005814">
    <property type="entry name" value="Aminotrans_3"/>
</dbReference>
<evidence type="ECO:0000256" key="2">
    <source>
        <dbReference type="ARBA" id="ARBA00008954"/>
    </source>
</evidence>
<keyword evidence="7" id="KW-0808">Transferase</keyword>
<dbReference type="Gene3D" id="3.90.1150.10">
    <property type="entry name" value="Aspartate Aminotransferase, domain 1"/>
    <property type="match status" value="1"/>
</dbReference>
<comment type="cofactor">
    <cofactor evidence="1">
        <name>pyridoxal 5'-phosphate</name>
        <dbReference type="ChEBI" id="CHEBI:597326"/>
    </cofactor>
</comment>
<dbReference type="PIRSF" id="PIRSF000521">
    <property type="entry name" value="Transaminase_4ab_Lys_Orn"/>
    <property type="match status" value="1"/>
</dbReference>
<keyword evidence="3" id="KW-0028">Amino-acid biosynthesis</keyword>
<dbReference type="Gene3D" id="3.40.640.10">
    <property type="entry name" value="Type I PLP-dependent aspartate aminotransferase-like (Major domain)"/>
    <property type="match status" value="1"/>
</dbReference>
<dbReference type="GO" id="GO:0008483">
    <property type="term" value="F:transaminase activity"/>
    <property type="evidence" value="ECO:0007669"/>
    <property type="project" value="UniProtKB-KW"/>
</dbReference>
<proteinExistence type="inferred from homology"/>
<dbReference type="Proteomes" id="UP000605805">
    <property type="component" value="Unassembled WGS sequence"/>
</dbReference>
<dbReference type="SUPFAM" id="SSF53383">
    <property type="entry name" value="PLP-dependent transferases"/>
    <property type="match status" value="1"/>
</dbReference>
<keyword evidence="7" id="KW-0032">Aminotransferase</keyword>
<dbReference type="Pfam" id="PF00202">
    <property type="entry name" value="Aminotran_3"/>
    <property type="match status" value="1"/>
</dbReference>
<gene>
    <name evidence="7" type="ORF">EYH02_03655</name>
</gene>
<dbReference type="PANTHER" id="PTHR11986:SF58">
    <property type="entry name" value="LEUCINE_METHIONINE RACEMASE"/>
    <property type="match status" value="1"/>
</dbReference>
<accession>A0A832YYG9</accession>
<name>A0A832YYG9_9CREN</name>
<dbReference type="GO" id="GO:0009085">
    <property type="term" value="P:lysine biosynthetic process"/>
    <property type="evidence" value="ECO:0007669"/>
    <property type="project" value="UniProtKB-KW"/>
</dbReference>
<dbReference type="NCBIfam" id="NF004426">
    <property type="entry name" value="PRK05769.1"/>
    <property type="match status" value="1"/>
</dbReference>
<dbReference type="GO" id="GO:0030170">
    <property type="term" value="F:pyridoxal phosphate binding"/>
    <property type="evidence" value="ECO:0007669"/>
    <property type="project" value="InterPro"/>
</dbReference>
<comment type="caution">
    <text evidence="7">The sequence shown here is derived from an EMBL/GenBank/DDBJ whole genome shotgun (WGS) entry which is preliminary data.</text>
</comment>
<keyword evidence="4 6" id="KW-0663">Pyridoxal phosphate</keyword>
<protein>
    <submittedName>
        <fullName evidence="7">Acetyl ornithine aminotransferase family protein</fullName>
    </submittedName>
</protein>
<evidence type="ECO:0000256" key="5">
    <source>
        <dbReference type="ARBA" id="ARBA00023154"/>
    </source>
</evidence>
<evidence type="ECO:0000256" key="4">
    <source>
        <dbReference type="ARBA" id="ARBA00022898"/>
    </source>
</evidence>
<dbReference type="PROSITE" id="PS00600">
    <property type="entry name" value="AA_TRANSFER_CLASS_3"/>
    <property type="match status" value="1"/>
</dbReference>
<dbReference type="FunFam" id="3.40.640.10:FF:000004">
    <property type="entry name" value="Acetylornithine aminotransferase"/>
    <property type="match status" value="1"/>
</dbReference>
<organism evidence="7 8">
    <name type="scientific">Ignisphaera aggregans</name>
    <dbReference type="NCBI Taxonomy" id="334771"/>
    <lineage>
        <taxon>Archaea</taxon>
        <taxon>Thermoproteota</taxon>
        <taxon>Thermoprotei</taxon>
        <taxon>Desulfurococcales</taxon>
        <taxon>Desulfurococcaceae</taxon>
        <taxon>Ignisphaera</taxon>
    </lineage>
</organism>
<dbReference type="InterPro" id="IPR015421">
    <property type="entry name" value="PyrdxlP-dep_Trfase_major"/>
</dbReference>
<dbReference type="AlphaFoldDB" id="A0A832YYG9"/>
<dbReference type="InterPro" id="IPR015422">
    <property type="entry name" value="PyrdxlP-dep_Trfase_small"/>
</dbReference>
<dbReference type="InterPro" id="IPR050103">
    <property type="entry name" value="Class-III_PLP-dep_AT"/>
</dbReference>
<dbReference type="CDD" id="cd00610">
    <property type="entry name" value="OAT_like"/>
    <property type="match status" value="1"/>
</dbReference>
<evidence type="ECO:0000313" key="7">
    <source>
        <dbReference type="EMBL" id="HIP57149.1"/>
    </source>
</evidence>
<evidence type="ECO:0000256" key="3">
    <source>
        <dbReference type="ARBA" id="ARBA00022605"/>
    </source>
</evidence>
<keyword evidence="5" id="KW-0457">Lysine biosynthesis</keyword>
<feature type="non-terminal residue" evidence="7">
    <location>
        <position position="425"/>
    </location>
</feature>
<comment type="similarity">
    <text evidence="2 6">Belongs to the class-III pyridoxal-phosphate-dependent aminotransferase family.</text>
</comment>
<evidence type="ECO:0000256" key="6">
    <source>
        <dbReference type="RuleBase" id="RU003560"/>
    </source>
</evidence>